<dbReference type="Gene3D" id="2.60.120.10">
    <property type="entry name" value="Jelly Rolls"/>
    <property type="match status" value="1"/>
</dbReference>
<dbReference type="InterPro" id="IPR011051">
    <property type="entry name" value="RmlC_Cupin_sf"/>
</dbReference>
<evidence type="ECO:0000256" key="6">
    <source>
        <dbReference type="RuleBase" id="RU364069"/>
    </source>
</evidence>
<protein>
    <recommendedName>
        <fullName evidence="4 6">dTDP-4-dehydrorhamnose 3,5-epimerase</fullName>
        <ecNumber evidence="3 6">5.1.3.13</ecNumber>
    </recommendedName>
    <alternativeName>
        <fullName evidence="6">Thymidine diphospho-4-keto-rhamnose 3,5-epimerase</fullName>
    </alternativeName>
</protein>
<dbReference type="Proteomes" id="UP001138708">
    <property type="component" value="Unassembled WGS sequence"/>
</dbReference>
<feature type="active site" description="Proton donor" evidence="5">
    <location>
        <position position="132"/>
    </location>
</feature>
<keyword evidence="6 7" id="KW-0413">Isomerase</keyword>
<feature type="active site" description="Proton acceptor" evidence="5">
    <location>
        <position position="62"/>
    </location>
</feature>
<sequence>MRFFPAGIAGIFMIEPEPIRDDRGFFARTFCIREFAAHGLETQFVQHSLSYNAARGTLRGMHFQREPHGEVKVVTCVKGAIRDVLLDLREGSPTLGRWEAFDLTAENRRSLYIPKGIAHGFQTLEPETEVFYLISAFHEPQASAGVRHDDPAFGIDWPLPVSVMSEKDRAWPDFNG</sequence>
<reference evidence="8 9" key="2">
    <citation type="submission" date="2020-02" db="EMBL/GenBank/DDBJ databases">
        <authorList>
            <person name="Sun Q."/>
            <person name="Inoue M."/>
        </authorList>
    </citation>
    <scope>NUCLEOTIDE SEQUENCE [LARGE SCALE GENOMIC DNA]</scope>
    <source>
        <strain evidence="8 9">KCTC 22478</strain>
    </source>
</reference>
<dbReference type="Pfam" id="PF00908">
    <property type="entry name" value="dTDP_sugar_isom"/>
    <property type="match status" value="1"/>
</dbReference>
<dbReference type="EC" id="5.1.3.13" evidence="3 6"/>
<organism evidence="7 10">
    <name type="scientific">Neoroseomonas oryzicola</name>
    <dbReference type="NCBI Taxonomy" id="535904"/>
    <lineage>
        <taxon>Bacteria</taxon>
        <taxon>Pseudomonadati</taxon>
        <taxon>Pseudomonadota</taxon>
        <taxon>Alphaproteobacteria</taxon>
        <taxon>Acetobacterales</taxon>
        <taxon>Acetobacteraceae</taxon>
        <taxon>Neoroseomonas</taxon>
    </lineage>
</organism>
<dbReference type="CDD" id="cd00438">
    <property type="entry name" value="cupin_RmlC"/>
    <property type="match status" value="1"/>
</dbReference>
<comment type="subunit">
    <text evidence="6">Homodimer.</text>
</comment>
<comment type="function">
    <text evidence="2 6">Catalyzes the epimerization of the C3' and C5'positions of dTDP-6-deoxy-D-xylo-4-hexulose, forming dTDP-6-deoxy-L-lyxo-4-hexulose.</text>
</comment>
<dbReference type="AlphaFoldDB" id="A0A9X9WHS8"/>
<proteinExistence type="inferred from homology"/>
<dbReference type="PANTHER" id="PTHR21047:SF2">
    <property type="entry name" value="THYMIDINE DIPHOSPHO-4-KETO-RHAMNOSE 3,5-EPIMERASE"/>
    <property type="match status" value="1"/>
</dbReference>
<keyword evidence="9" id="KW-1185">Reference proteome</keyword>
<dbReference type="NCBIfam" id="TIGR01221">
    <property type="entry name" value="rmlC"/>
    <property type="match status" value="1"/>
</dbReference>
<evidence type="ECO:0000256" key="5">
    <source>
        <dbReference type="PIRSR" id="PIRSR600888-1"/>
    </source>
</evidence>
<dbReference type="GO" id="GO:0019305">
    <property type="term" value="P:dTDP-rhamnose biosynthetic process"/>
    <property type="evidence" value="ECO:0007669"/>
    <property type="project" value="UniProtKB-UniRule"/>
</dbReference>
<evidence type="ECO:0000313" key="9">
    <source>
        <dbReference type="Proteomes" id="UP000746741"/>
    </source>
</evidence>
<evidence type="ECO:0000256" key="2">
    <source>
        <dbReference type="ARBA" id="ARBA00001997"/>
    </source>
</evidence>
<evidence type="ECO:0000256" key="4">
    <source>
        <dbReference type="ARBA" id="ARBA00019595"/>
    </source>
</evidence>
<evidence type="ECO:0000313" key="10">
    <source>
        <dbReference type="Proteomes" id="UP001138708"/>
    </source>
</evidence>
<accession>A0A9X9WHS8</accession>
<comment type="catalytic activity">
    <reaction evidence="1 6">
        <text>dTDP-4-dehydro-6-deoxy-alpha-D-glucose = dTDP-4-dehydro-beta-L-rhamnose</text>
        <dbReference type="Rhea" id="RHEA:16969"/>
        <dbReference type="ChEBI" id="CHEBI:57649"/>
        <dbReference type="ChEBI" id="CHEBI:62830"/>
        <dbReference type="EC" id="5.1.3.13"/>
    </reaction>
</comment>
<dbReference type="RefSeq" id="WP_168038494.1">
    <property type="nucleotide sequence ID" value="NZ_JAAEDK010000022.1"/>
</dbReference>
<comment type="similarity">
    <text evidence="6">Belongs to the dTDP-4-dehydrorhamnose 3,5-epimerase family.</text>
</comment>
<comment type="caution">
    <text evidence="7">The sequence shown here is derived from an EMBL/GenBank/DDBJ whole genome shotgun (WGS) entry which is preliminary data.</text>
</comment>
<evidence type="ECO:0000256" key="1">
    <source>
        <dbReference type="ARBA" id="ARBA00001298"/>
    </source>
</evidence>
<gene>
    <name evidence="7" type="primary">rfbC</name>
    <name evidence="8" type="ORF">GWK15_01840</name>
    <name evidence="7" type="ORF">GXW75_11565</name>
</gene>
<reference evidence="7" key="1">
    <citation type="submission" date="2020-01" db="EMBL/GenBank/DDBJ databases">
        <authorList>
            <person name="Rat A."/>
        </authorList>
    </citation>
    <scope>NUCLEOTIDE SEQUENCE</scope>
    <source>
        <strain evidence="7">LMG 31161</strain>
    </source>
</reference>
<dbReference type="InterPro" id="IPR014710">
    <property type="entry name" value="RmlC-like_jellyroll"/>
</dbReference>
<dbReference type="Proteomes" id="UP000746741">
    <property type="component" value="Unassembled WGS sequence"/>
</dbReference>
<evidence type="ECO:0000256" key="3">
    <source>
        <dbReference type="ARBA" id="ARBA00012098"/>
    </source>
</evidence>
<dbReference type="GO" id="GO:0005829">
    <property type="term" value="C:cytosol"/>
    <property type="evidence" value="ECO:0007669"/>
    <property type="project" value="TreeGrafter"/>
</dbReference>
<dbReference type="GO" id="GO:0008830">
    <property type="term" value="F:dTDP-4-dehydrorhamnose 3,5-epimerase activity"/>
    <property type="evidence" value="ECO:0007669"/>
    <property type="project" value="UniProtKB-UniRule"/>
</dbReference>
<name>A0A9X9WHS8_9PROT</name>
<dbReference type="PANTHER" id="PTHR21047">
    <property type="entry name" value="DTDP-6-DEOXY-D-GLUCOSE-3,5 EPIMERASE"/>
    <property type="match status" value="1"/>
</dbReference>
<evidence type="ECO:0000313" key="8">
    <source>
        <dbReference type="EMBL" id="NKE15672.1"/>
    </source>
</evidence>
<dbReference type="EMBL" id="JAAVUP010000001">
    <property type="protein sequence ID" value="NKE15672.1"/>
    <property type="molecule type" value="Genomic_DNA"/>
</dbReference>
<dbReference type="EMBL" id="JAAEDK010000022">
    <property type="protein sequence ID" value="MBR0659888.1"/>
    <property type="molecule type" value="Genomic_DNA"/>
</dbReference>
<dbReference type="GO" id="GO:0000271">
    <property type="term" value="P:polysaccharide biosynthetic process"/>
    <property type="evidence" value="ECO:0007669"/>
    <property type="project" value="TreeGrafter"/>
</dbReference>
<evidence type="ECO:0000313" key="7">
    <source>
        <dbReference type="EMBL" id="MBR0659888.1"/>
    </source>
</evidence>
<reference evidence="7" key="3">
    <citation type="journal article" date="2021" name="Syst. Appl. Microbiol.">
        <title>Roseomonas hellenica sp. nov., isolated from roots of wild-growing Alkanna tinctoria.</title>
        <authorList>
            <person name="Rat A."/>
            <person name="Naranjo H.D."/>
            <person name="Lebbe L."/>
            <person name="Cnockaert M."/>
            <person name="Krigas N."/>
            <person name="Grigoriadou K."/>
            <person name="Maloupa E."/>
            <person name="Willems A."/>
        </authorList>
    </citation>
    <scope>NUCLEOTIDE SEQUENCE</scope>
    <source>
        <strain evidence="7">LMG 31161</strain>
    </source>
</reference>
<comment type="pathway">
    <text evidence="6">Carbohydrate biosynthesis; dTDP-L-rhamnose biosynthesis.</text>
</comment>
<dbReference type="SUPFAM" id="SSF51182">
    <property type="entry name" value="RmlC-like cupins"/>
    <property type="match status" value="1"/>
</dbReference>
<dbReference type="InterPro" id="IPR000888">
    <property type="entry name" value="RmlC-like"/>
</dbReference>